<dbReference type="EMBL" id="LKAM01000008">
    <property type="protein sequence ID" value="KUM47109.1"/>
    <property type="molecule type" value="Genomic_DNA"/>
</dbReference>
<gene>
    <name evidence="2" type="ORF">ABT39_MTgene6115</name>
</gene>
<geneLocation type="mitochondrion" evidence="2"/>
<comment type="caution">
    <text evidence="2">The sequence shown here is derived from an EMBL/GenBank/DDBJ whole genome shotgun (WGS) entry which is preliminary data.</text>
</comment>
<name>A0A101LXG0_PICGL</name>
<feature type="region of interest" description="Disordered" evidence="1">
    <location>
        <begin position="1"/>
        <end position="33"/>
    </location>
</feature>
<evidence type="ECO:0000313" key="2">
    <source>
        <dbReference type="EMBL" id="KUM47109.1"/>
    </source>
</evidence>
<evidence type="ECO:0000256" key="1">
    <source>
        <dbReference type="SAM" id="MobiDB-lite"/>
    </source>
</evidence>
<dbReference type="AlphaFoldDB" id="A0A101LXG0"/>
<protein>
    <submittedName>
        <fullName evidence="2">Uncharacterized protein</fullName>
    </submittedName>
</protein>
<sequence length="66" mass="7040">MDQIRMPPNKLDSPTDAGGGRSNECNRSGGMETYPIFTHPVLAPGQVEARNLGEPKRCACLGLGIN</sequence>
<accession>A0A101LXG0</accession>
<keyword evidence="2" id="KW-0496">Mitochondrion</keyword>
<reference evidence="2" key="1">
    <citation type="journal article" date="2015" name="Genome Biol. Evol.">
        <title>Organellar Genomes of White Spruce (Picea glauca): Assembly and Annotation.</title>
        <authorList>
            <person name="Jackman S.D."/>
            <person name="Warren R.L."/>
            <person name="Gibb E.A."/>
            <person name="Vandervalk B.P."/>
            <person name="Mohamadi H."/>
            <person name="Chu J."/>
            <person name="Raymond A."/>
            <person name="Pleasance S."/>
            <person name="Coope R."/>
            <person name="Wildung M.R."/>
            <person name="Ritland C.E."/>
            <person name="Bousquet J."/>
            <person name="Jones S.J."/>
            <person name="Bohlmann J."/>
            <person name="Birol I."/>
        </authorList>
    </citation>
    <scope>NUCLEOTIDE SEQUENCE [LARGE SCALE GENOMIC DNA]</scope>
    <source>
        <tissue evidence="2">Flushing bud</tissue>
    </source>
</reference>
<proteinExistence type="predicted"/>
<organism evidence="2">
    <name type="scientific">Picea glauca</name>
    <name type="common">White spruce</name>
    <name type="synonym">Pinus glauca</name>
    <dbReference type="NCBI Taxonomy" id="3330"/>
    <lineage>
        <taxon>Eukaryota</taxon>
        <taxon>Viridiplantae</taxon>
        <taxon>Streptophyta</taxon>
        <taxon>Embryophyta</taxon>
        <taxon>Tracheophyta</taxon>
        <taxon>Spermatophyta</taxon>
        <taxon>Pinopsida</taxon>
        <taxon>Pinidae</taxon>
        <taxon>Conifers I</taxon>
        <taxon>Pinales</taxon>
        <taxon>Pinaceae</taxon>
        <taxon>Picea</taxon>
    </lineage>
</organism>